<proteinExistence type="predicted"/>
<name>A0AA42I6E0_9GAMM</name>
<accession>A0AA42I6E0</accession>
<gene>
    <name evidence="2" type="ORF">N7644_04710</name>
</gene>
<keyword evidence="1" id="KW-0812">Transmembrane</keyword>
<keyword evidence="1" id="KW-1133">Transmembrane helix</keyword>
<evidence type="ECO:0000313" key="3">
    <source>
        <dbReference type="Proteomes" id="UP001159329"/>
    </source>
</evidence>
<evidence type="ECO:0000313" key="2">
    <source>
        <dbReference type="EMBL" id="MDH0562982.1"/>
    </source>
</evidence>
<dbReference type="RefSeq" id="WP_279694605.1">
    <property type="nucleotide sequence ID" value="NZ_JAOEEO010000001.1"/>
</dbReference>
<dbReference type="AlphaFoldDB" id="A0AA42I6E0"/>
<protein>
    <submittedName>
        <fullName evidence="2">YbaN family protein</fullName>
    </submittedName>
</protein>
<keyword evidence="1" id="KW-0472">Membrane</keyword>
<dbReference type="GO" id="GO:0005886">
    <property type="term" value="C:plasma membrane"/>
    <property type="evidence" value="ECO:0007669"/>
    <property type="project" value="TreeGrafter"/>
</dbReference>
<comment type="caution">
    <text evidence="2">The sequence shown here is derived from an EMBL/GenBank/DDBJ whole genome shotgun (WGS) entry which is preliminary data.</text>
</comment>
<dbReference type="PANTHER" id="PTHR35813">
    <property type="entry name" value="INNER MEMBRANE PROTEIN YBAN"/>
    <property type="match status" value="1"/>
</dbReference>
<dbReference type="EMBL" id="JAOEEO010000001">
    <property type="protein sequence ID" value="MDH0562982.1"/>
    <property type="molecule type" value="Genomic_DNA"/>
</dbReference>
<dbReference type="PANTHER" id="PTHR35813:SF1">
    <property type="entry name" value="INNER MEMBRANE PROTEIN YBAN"/>
    <property type="match status" value="1"/>
</dbReference>
<reference evidence="2" key="1">
    <citation type="submission" date="2022-09" db="EMBL/GenBank/DDBJ databases">
        <title>Intensive care unit water sources are persistently colonized with multi-drug resistant bacteria and are the site of extensive horizontal gene transfer of antibiotic resistance genes.</title>
        <authorList>
            <person name="Diorio-Toth L."/>
        </authorList>
    </citation>
    <scope>NUCLEOTIDE SEQUENCE</scope>
    <source>
        <strain evidence="2">GD04005</strain>
    </source>
</reference>
<feature type="transmembrane region" description="Helical" evidence="1">
    <location>
        <begin position="103"/>
        <end position="120"/>
    </location>
</feature>
<feature type="transmembrane region" description="Helical" evidence="1">
    <location>
        <begin position="34"/>
        <end position="55"/>
    </location>
</feature>
<evidence type="ECO:0000256" key="1">
    <source>
        <dbReference type="SAM" id="Phobius"/>
    </source>
</evidence>
<dbReference type="InterPro" id="IPR007401">
    <property type="entry name" value="DUF454"/>
</dbReference>
<dbReference type="Proteomes" id="UP001159329">
    <property type="component" value="Unassembled WGS sequence"/>
</dbReference>
<organism evidence="2 3">
    <name type="scientific">Acinetobacter courvalinii</name>
    <dbReference type="NCBI Taxonomy" id="280147"/>
    <lineage>
        <taxon>Bacteria</taxon>
        <taxon>Pseudomonadati</taxon>
        <taxon>Pseudomonadota</taxon>
        <taxon>Gammaproteobacteria</taxon>
        <taxon>Moraxellales</taxon>
        <taxon>Moraxellaceae</taxon>
        <taxon>Acinetobacter</taxon>
    </lineage>
</organism>
<sequence>MENIDRMNHDVDSKVLSQPSQPASKLVRSVWWRLLFICLAWLCIALGILGIFIPGLPTVDFILLAVFFAARGSEKLHQWFLNHRFIGPMLKEWQHNRRIPKKAKYMSTVSMSIAAVIMLWTIPHPWLVYPLIACMAAVLIWMWSRDHGR</sequence>
<feature type="transmembrane region" description="Helical" evidence="1">
    <location>
        <begin position="126"/>
        <end position="144"/>
    </location>
</feature>
<dbReference type="Pfam" id="PF04304">
    <property type="entry name" value="DUF454"/>
    <property type="match status" value="1"/>
</dbReference>
<feature type="transmembrane region" description="Helical" evidence="1">
    <location>
        <begin position="61"/>
        <end position="82"/>
    </location>
</feature>